<keyword evidence="9" id="KW-0732">Signal</keyword>
<proteinExistence type="predicted"/>
<dbReference type="SUPFAM" id="SSF51445">
    <property type="entry name" value="(Trans)glycosidases"/>
    <property type="match status" value="1"/>
</dbReference>
<evidence type="ECO:0000256" key="2">
    <source>
        <dbReference type="ARBA" id="ARBA00012729"/>
    </source>
</evidence>
<dbReference type="SUPFAM" id="SSF52047">
    <property type="entry name" value="RNI-like"/>
    <property type="match status" value="1"/>
</dbReference>
<evidence type="ECO:0000256" key="1">
    <source>
        <dbReference type="ARBA" id="ARBA00000822"/>
    </source>
</evidence>
<evidence type="ECO:0000256" key="5">
    <source>
        <dbReference type="ARBA" id="ARBA00023277"/>
    </source>
</evidence>
<dbReference type="GeneID" id="40750320"/>
<keyword evidence="6 8" id="KW-0326">Glycosidase</keyword>
<dbReference type="AlphaFoldDB" id="A0A074Y2P3"/>
<dbReference type="Gene3D" id="3.20.20.80">
    <property type="entry name" value="Glycosidases"/>
    <property type="match status" value="1"/>
</dbReference>
<dbReference type="OrthoDB" id="6020543at2759"/>
<dbReference type="Gene3D" id="3.80.10.10">
    <property type="entry name" value="Ribonuclease Inhibitor"/>
    <property type="match status" value="1"/>
</dbReference>
<evidence type="ECO:0000313" key="12">
    <source>
        <dbReference type="Proteomes" id="UP000030706"/>
    </source>
</evidence>
<dbReference type="GO" id="GO:0006032">
    <property type="term" value="P:chitin catabolic process"/>
    <property type="evidence" value="ECO:0007669"/>
    <property type="project" value="UniProtKB-KW"/>
</dbReference>
<dbReference type="PROSITE" id="PS01095">
    <property type="entry name" value="GH18_1"/>
    <property type="match status" value="1"/>
</dbReference>
<dbReference type="EC" id="3.2.1.14" evidence="2"/>
<name>A0A074Y2P3_AURPU</name>
<dbReference type="Proteomes" id="UP000030706">
    <property type="component" value="Unassembled WGS sequence"/>
</dbReference>
<evidence type="ECO:0000256" key="9">
    <source>
        <dbReference type="SAM" id="SignalP"/>
    </source>
</evidence>
<dbReference type="InterPro" id="IPR032675">
    <property type="entry name" value="LRR_dom_sf"/>
</dbReference>
<keyword evidence="3 8" id="KW-0378">Hydrolase</keyword>
<organism evidence="11 12">
    <name type="scientific">Aureobasidium pullulans EXF-150</name>
    <dbReference type="NCBI Taxonomy" id="1043002"/>
    <lineage>
        <taxon>Eukaryota</taxon>
        <taxon>Fungi</taxon>
        <taxon>Dikarya</taxon>
        <taxon>Ascomycota</taxon>
        <taxon>Pezizomycotina</taxon>
        <taxon>Dothideomycetes</taxon>
        <taxon>Dothideomycetidae</taxon>
        <taxon>Dothideales</taxon>
        <taxon>Saccotheciaceae</taxon>
        <taxon>Aureobasidium</taxon>
    </lineage>
</organism>
<keyword evidence="7" id="KW-0624">Polysaccharide degradation</keyword>
<dbReference type="STRING" id="1043002.A0A074Y2P3"/>
<dbReference type="GO" id="GO:0000272">
    <property type="term" value="P:polysaccharide catabolic process"/>
    <property type="evidence" value="ECO:0007669"/>
    <property type="project" value="UniProtKB-KW"/>
</dbReference>
<evidence type="ECO:0000256" key="3">
    <source>
        <dbReference type="ARBA" id="ARBA00022801"/>
    </source>
</evidence>
<dbReference type="EMBL" id="KL584993">
    <property type="protein sequence ID" value="KEQ81161.1"/>
    <property type="molecule type" value="Genomic_DNA"/>
</dbReference>
<dbReference type="HOGENOM" id="CLU_336786_0_0_1"/>
<keyword evidence="4" id="KW-0146">Chitin degradation</keyword>
<feature type="chain" id="PRO_5001703972" description="chitinase" evidence="9">
    <location>
        <begin position="20"/>
        <end position="846"/>
    </location>
</feature>
<feature type="signal peptide" evidence="9">
    <location>
        <begin position="1"/>
        <end position="19"/>
    </location>
</feature>
<dbReference type="PROSITE" id="PS51910">
    <property type="entry name" value="GH18_2"/>
    <property type="match status" value="1"/>
</dbReference>
<gene>
    <name evidence="11" type="ORF">M438DRAFT_368052</name>
</gene>
<sequence>MKASELVTVTAFMSGLAAALPSSPSSPSSYNNLNYYFPRQTAPQYPSSFDPLSNNVLAVYYGKAQYNSNPSLMDLCNDSDIDMIVMGFIRQFNGPNVQPTFDIANCRTPSNPAANFTGISCPALAASITQCQSVGKKVMISLGGSNANLVLSSDAEAQQAANILWNVFGAGTATPNLRPFGNVTLDGFDFDFEGGSDTSYVDVLSANLQSLYSTASPARFISASPLCANNTIMPYDFYKYANFIWPRFYNANACKAGGKGFNNSVTTWSNFLIDVDSAIGTSYPRFYIGALGFENYNNGGGFVTPDVFGDLVEYTKNRVGKATFGGVSIWEGTDALQSKTADGSQDILNVAKEALLEPFTSDACEIARHLSDEYDERSSRDADDVKEIKHTLIDLCMTSMLFRTVAQAALHYYFERTSDDLNSYDGSDLLPATNDREFRRCTRTESFIKTLIHRPDLAASVKFMKLDAFQDNDQTYSLNTTHLPLDPMTTDLFVESTHRIPPPPPELVRQWASRDDDLDRIEVWQDDWREGLRLGFANAEIALLFTLVPNLLRLELSSSDDDFGIFVHDLCEQMLGPRSSKTIVYRYLGLEVDTDFRSQSPTTPLGIFPNLRDLVVRTNPSKDLGFEGIGRLLSIPTMRSLQCEHVNGQDTVVGWVELPLSHLERLELQECPFDMLSLGALISSSKGLKHLQITLTNTYPDEDFWAALKERATTLETLQLHMDFGETVWDENQICDLSSFEKLRSMEIFQVMLSPAFEDSLPTSLEVLTISRCDESFPVRIEQLLHTVKAGRLPELKELNIAMDHRNVEFSAHLNERLLGLQSCFSEAGVRFQYGACVDYACATSD</sequence>
<reference evidence="11 12" key="1">
    <citation type="journal article" date="2014" name="BMC Genomics">
        <title>Genome sequencing of four Aureobasidium pullulans varieties: biotechnological potential, stress tolerance, and description of new species.</title>
        <authorList>
            <person name="Gostin Ar C."/>
            <person name="Ohm R.A."/>
            <person name="Kogej T."/>
            <person name="Sonjak S."/>
            <person name="Turk M."/>
            <person name="Zajc J."/>
            <person name="Zalar P."/>
            <person name="Grube M."/>
            <person name="Sun H."/>
            <person name="Han J."/>
            <person name="Sharma A."/>
            <person name="Chiniquy J."/>
            <person name="Ngan C.Y."/>
            <person name="Lipzen A."/>
            <person name="Barry K."/>
            <person name="Grigoriev I.V."/>
            <person name="Gunde-Cimerman N."/>
        </authorList>
    </citation>
    <scope>NUCLEOTIDE SEQUENCE [LARGE SCALE GENOMIC DNA]</scope>
    <source>
        <strain evidence="11 12">EXF-150</strain>
    </source>
</reference>
<dbReference type="PANTHER" id="PTHR45708:SF49">
    <property type="entry name" value="ENDOCHITINASE"/>
    <property type="match status" value="1"/>
</dbReference>
<evidence type="ECO:0000256" key="7">
    <source>
        <dbReference type="ARBA" id="ARBA00023326"/>
    </source>
</evidence>
<evidence type="ECO:0000259" key="10">
    <source>
        <dbReference type="PROSITE" id="PS51910"/>
    </source>
</evidence>
<evidence type="ECO:0000313" key="11">
    <source>
        <dbReference type="EMBL" id="KEQ81161.1"/>
    </source>
</evidence>
<protein>
    <recommendedName>
        <fullName evidence="2">chitinase</fullName>
        <ecNumber evidence="2">3.2.1.14</ecNumber>
    </recommendedName>
</protein>
<keyword evidence="5" id="KW-0119">Carbohydrate metabolism</keyword>
<dbReference type="PANTHER" id="PTHR45708">
    <property type="entry name" value="ENDOCHITINASE"/>
    <property type="match status" value="1"/>
</dbReference>
<keyword evidence="12" id="KW-1185">Reference proteome</keyword>
<dbReference type="InterPro" id="IPR001579">
    <property type="entry name" value="Glyco_hydro_18_chit_AS"/>
</dbReference>
<dbReference type="InterPro" id="IPR050542">
    <property type="entry name" value="Glycosyl_Hydrlase18_Chitinase"/>
</dbReference>
<evidence type="ECO:0000256" key="6">
    <source>
        <dbReference type="ARBA" id="ARBA00023295"/>
    </source>
</evidence>
<dbReference type="Pfam" id="PF00704">
    <property type="entry name" value="Glyco_hydro_18"/>
    <property type="match status" value="1"/>
</dbReference>
<dbReference type="GO" id="GO:0008843">
    <property type="term" value="F:endochitinase activity"/>
    <property type="evidence" value="ECO:0007669"/>
    <property type="project" value="UniProtKB-EC"/>
</dbReference>
<dbReference type="InterPro" id="IPR001223">
    <property type="entry name" value="Glyco_hydro18_cat"/>
</dbReference>
<dbReference type="RefSeq" id="XP_029757348.1">
    <property type="nucleotide sequence ID" value="XM_029908014.1"/>
</dbReference>
<dbReference type="GO" id="GO:0005576">
    <property type="term" value="C:extracellular region"/>
    <property type="evidence" value="ECO:0007669"/>
    <property type="project" value="TreeGrafter"/>
</dbReference>
<evidence type="ECO:0000256" key="8">
    <source>
        <dbReference type="RuleBase" id="RU000489"/>
    </source>
</evidence>
<feature type="domain" description="GH18" evidence="10">
    <location>
        <begin position="55"/>
        <end position="358"/>
    </location>
</feature>
<dbReference type="InterPro" id="IPR017853">
    <property type="entry name" value="GH"/>
</dbReference>
<evidence type="ECO:0000256" key="4">
    <source>
        <dbReference type="ARBA" id="ARBA00023024"/>
    </source>
</evidence>
<comment type="catalytic activity">
    <reaction evidence="1">
        <text>Random endo-hydrolysis of N-acetyl-beta-D-glucosaminide (1-&gt;4)-beta-linkages in chitin and chitodextrins.</text>
        <dbReference type="EC" id="3.2.1.14"/>
    </reaction>
</comment>
<accession>A0A074Y2P3</accession>